<feature type="compositionally biased region" description="Basic and acidic residues" evidence="1">
    <location>
        <begin position="24"/>
        <end position="36"/>
    </location>
</feature>
<evidence type="ECO:0000313" key="2">
    <source>
        <dbReference type="EMBL" id="SBS72986.1"/>
    </source>
</evidence>
<dbReference type="AlphaFoldDB" id="A0A1Y5P2N7"/>
<proteinExistence type="predicted"/>
<sequence length="111" mass="12098">MDEWGLHGGVAPTLDAGGSIATSDGRRYRRSPERVKRSNGQGAVDAGASIATDIYPDGLYLFEGEAARRAWQAILPRLVVGKPPRVNDLQWRGHVWIDEDGSALLYLEGSH</sequence>
<evidence type="ECO:0000256" key="1">
    <source>
        <dbReference type="SAM" id="MobiDB-lite"/>
    </source>
</evidence>
<protein>
    <submittedName>
        <fullName evidence="2">Uncharacterized protein</fullName>
    </submittedName>
</protein>
<organism evidence="2">
    <name type="scientific">uncultured Microbacterium sp</name>
    <dbReference type="NCBI Taxonomy" id="191216"/>
    <lineage>
        <taxon>Bacteria</taxon>
        <taxon>Bacillati</taxon>
        <taxon>Actinomycetota</taxon>
        <taxon>Actinomycetes</taxon>
        <taxon>Micrococcales</taxon>
        <taxon>Microbacteriaceae</taxon>
        <taxon>Microbacterium</taxon>
        <taxon>environmental samples</taxon>
    </lineage>
</organism>
<feature type="region of interest" description="Disordered" evidence="1">
    <location>
        <begin position="1"/>
        <end position="42"/>
    </location>
</feature>
<reference evidence="2" key="1">
    <citation type="submission" date="2016-03" db="EMBL/GenBank/DDBJ databases">
        <authorList>
            <person name="Ploux O."/>
        </authorList>
    </citation>
    <scope>NUCLEOTIDE SEQUENCE</scope>
    <source>
        <strain evidence="2">UC1</strain>
    </source>
</reference>
<name>A0A1Y5P2N7_9MICO</name>
<accession>A0A1Y5P2N7</accession>
<dbReference type="EMBL" id="FLQR01000007">
    <property type="protein sequence ID" value="SBS72986.1"/>
    <property type="molecule type" value="Genomic_DNA"/>
</dbReference>
<dbReference type="RefSeq" id="WP_295576277.1">
    <property type="nucleotide sequence ID" value="NZ_FLQR01000007.1"/>
</dbReference>
<gene>
    <name evidence="2" type="ORF">MIPYR_30337</name>
</gene>